<dbReference type="AlphaFoldDB" id="A0A158M8F8"/>
<dbReference type="Gene3D" id="3.40.50.300">
    <property type="entry name" value="P-loop containing nucleotide triphosphate hydrolases"/>
    <property type="match status" value="1"/>
</dbReference>
<proteinExistence type="predicted"/>
<evidence type="ECO:0000256" key="2">
    <source>
        <dbReference type="ARBA" id="ARBA00022741"/>
    </source>
</evidence>
<gene>
    <name evidence="5" type="ORF">L497_1101</name>
</gene>
<keyword evidence="2" id="KW-0547">Nucleotide-binding</keyword>
<dbReference type="PANTHER" id="PTHR45772">
    <property type="entry name" value="CONSERVED COMPONENT OF ABC TRANSPORTER FOR NATURAL AMINO ACIDS-RELATED"/>
    <property type="match status" value="1"/>
</dbReference>
<dbReference type="GeneID" id="93120049"/>
<keyword evidence="1" id="KW-0813">Transport</keyword>
<dbReference type="SUPFAM" id="SSF52540">
    <property type="entry name" value="P-loop containing nucleoside triphosphate hydrolases"/>
    <property type="match status" value="1"/>
</dbReference>
<dbReference type="GO" id="GO:0005886">
    <property type="term" value="C:plasma membrane"/>
    <property type="evidence" value="ECO:0007669"/>
    <property type="project" value="TreeGrafter"/>
</dbReference>
<dbReference type="Pfam" id="PF00005">
    <property type="entry name" value="ABC_tran"/>
    <property type="match status" value="1"/>
</dbReference>
<dbReference type="InterPro" id="IPR051120">
    <property type="entry name" value="ABC_AA/LPS_Transport"/>
</dbReference>
<dbReference type="RefSeq" id="WP_111118755.1">
    <property type="nucleotide sequence ID" value="NZ_JFZZ01000031.1"/>
</dbReference>
<keyword evidence="3 5" id="KW-0067">ATP-binding</keyword>
<name>A0A158M8F8_9BORD</name>
<feature type="domain" description="ABC transporter" evidence="4">
    <location>
        <begin position="17"/>
        <end position="58"/>
    </location>
</feature>
<dbReference type="PATRIC" id="fig|1331206.3.peg.739"/>
<evidence type="ECO:0000313" key="6">
    <source>
        <dbReference type="Proteomes" id="UP000026682"/>
    </source>
</evidence>
<accession>A0A158M8F8</accession>
<organism evidence="5 6">
    <name type="scientific">Bordetella holmesii CDC-H585-BH</name>
    <dbReference type="NCBI Taxonomy" id="1331206"/>
    <lineage>
        <taxon>Bacteria</taxon>
        <taxon>Pseudomonadati</taxon>
        <taxon>Pseudomonadota</taxon>
        <taxon>Betaproteobacteria</taxon>
        <taxon>Burkholderiales</taxon>
        <taxon>Alcaligenaceae</taxon>
        <taxon>Bordetella</taxon>
    </lineage>
</organism>
<dbReference type="InterPro" id="IPR027417">
    <property type="entry name" value="P-loop_NTPase"/>
</dbReference>
<evidence type="ECO:0000256" key="1">
    <source>
        <dbReference type="ARBA" id="ARBA00022448"/>
    </source>
</evidence>
<evidence type="ECO:0000256" key="3">
    <source>
        <dbReference type="ARBA" id="ARBA00022840"/>
    </source>
</evidence>
<dbReference type="EMBL" id="JFZZ01000031">
    <property type="protein sequence ID" value="KAK97101.1"/>
    <property type="molecule type" value="Genomic_DNA"/>
</dbReference>
<reference evidence="5 6" key="1">
    <citation type="submission" date="2014-03" db="EMBL/GenBank/DDBJ databases">
        <title>Genome sequence of Bordetella holmseii.</title>
        <authorList>
            <person name="Harvill E."/>
            <person name="Goodfield L.L."/>
            <person name="Ivanov Y."/>
            <person name="Meyer J.A."/>
            <person name="Newth C."/>
            <person name="Cassiday P."/>
            <person name="Tondella M.L."/>
            <person name="Liao P."/>
            <person name="Zimmerman J."/>
            <person name="Meert K."/>
            <person name="Wessel D."/>
            <person name="Berger J."/>
            <person name="Dean J.M."/>
            <person name="Holubkov R."/>
            <person name="Burr J."/>
            <person name="Liu T."/>
            <person name="Brinkac L.M."/>
            <person name="Sanka R."/>
            <person name="Kim M."/>
            <person name="Losada L."/>
        </authorList>
    </citation>
    <scope>NUCLEOTIDE SEQUENCE [LARGE SCALE GENOMIC DNA]</scope>
    <source>
        <strain evidence="5 6">CDC-H585-BH</strain>
    </source>
</reference>
<sequence length="66" mass="6782">MLDIRNVSLAFGGVRALTDVSFTIRPGIVTGLIGPNGAGKTSLFNVVSGIYTPTSCELSIGCIRPG</sequence>
<evidence type="ECO:0000313" key="5">
    <source>
        <dbReference type="EMBL" id="KAK97101.1"/>
    </source>
</evidence>
<dbReference type="GO" id="GO:0005524">
    <property type="term" value="F:ATP binding"/>
    <property type="evidence" value="ECO:0007669"/>
    <property type="project" value="UniProtKB-KW"/>
</dbReference>
<dbReference type="Proteomes" id="UP000026682">
    <property type="component" value="Unassembled WGS sequence"/>
</dbReference>
<evidence type="ECO:0000259" key="4">
    <source>
        <dbReference type="Pfam" id="PF00005"/>
    </source>
</evidence>
<dbReference type="GO" id="GO:0016887">
    <property type="term" value="F:ATP hydrolysis activity"/>
    <property type="evidence" value="ECO:0007669"/>
    <property type="project" value="InterPro"/>
</dbReference>
<dbReference type="InterPro" id="IPR003439">
    <property type="entry name" value="ABC_transporter-like_ATP-bd"/>
</dbReference>
<protein>
    <submittedName>
        <fullName evidence="5">ABC transporter, ATP-binding domain protein</fullName>
    </submittedName>
</protein>
<dbReference type="PANTHER" id="PTHR45772:SF1">
    <property type="entry name" value="ABC TRANSPORTER ATP-BINDING PROTEIN"/>
    <property type="match status" value="1"/>
</dbReference>
<comment type="caution">
    <text evidence="5">The sequence shown here is derived from an EMBL/GenBank/DDBJ whole genome shotgun (WGS) entry which is preliminary data.</text>
</comment>